<dbReference type="AlphaFoldDB" id="A0AAE0ERC0"/>
<dbReference type="PROSITE" id="PS00018">
    <property type="entry name" value="EF_HAND_1"/>
    <property type="match status" value="1"/>
</dbReference>
<dbReference type="Proteomes" id="UP001190700">
    <property type="component" value="Unassembled WGS sequence"/>
</dbReference>
<evidence type="ECO:0000256" key="2">
    <source>
        <dbReference type="ARBA" id="ARBA00022741"/>
    </source>
</evidence>
<dbReference type="InterPro" id="IPR018247">
    <property type="entry name" value="EF_Hand_1_Ca_BS"/>
</dbReference>
<feature type="region of interest" description="Disordered" evidence="5">
    <location>
        <begin position="1"/>
        <end position="21"/>
    </location>
</feature>
<evidence type="ECO:0000259" key="6">
    <source>
        <dbReference type="PROSITE" id="PS50222"/>
    </source>
</evidence>
<evidence type="ECO:0000256" key="4">
    <source>
        <dbReference type="ARBA" id="ARBA00022840"/>
    </source>
</evidence>
<dbReference type="InterPro" id="IPR003593">
    <property type="entry name" value="AAA+_ATPase"/>
</dbReference>
<dbReference type="FunFam" id="3.40.50.300:FF:000216">
    <property type="entry name" value="Type VII secretion ATPase EccA"/>
    <property type="match status" value="1"/>
</dbReference>
<feature type="domain" description="EF-hand" evidence="6">
    <location>
        <begin position="75"/>
        <end position="110"/>
    </location>
</feature>
<dbReference type="Gene3D" id="1.10.8.60">
    <property type="match status" value="1"/>
</dbReference>
<feature type="domain" description="EF-hand" evidence="6">
    <location>
        <begin position="38"/>
        <end position="74"/>
    </location>
</feature>
<dbReference type="GO" id="GO:0005524">
    <property type="term" value="F:ATP binding"/>
    <property type="evidence" value="ECO:0007669"/>
    <property type="project" value="UniProtKB-KW"/>
</dbReference>
<comment type="similarity">
    <text evidence="1">Belongs to the CbxX/CfxQ family.</text>
</comment>
<dbReference type="Pfam" id="PF13499">
    <property type="entry name" value="EF-hand_7"/>
    <property type="match status" value="1"/>
</dbReference>
<dbReference type="InterPro" id="IPR011992">
    <property type="entry name" value="EF-hand-dom_pair"/>
</dbReference>
<dbReference type="InterPro" id="IPR002048">
    <property type="entry name" value="EF_hand_dom"/>
</dbReference>
<dbReference type="InterPro" id="IPR000641">
    <property type="entry name" value="CbxX/CfxQ"/>
</dbReference>
<evidence type="ECO:0000313" key="8">
    <source>
        <dbReference type="Proteomes" id="UP001190700"/>
    </source>
</evidence>
<dbReference type="InterPro" id="IPR027417">
    <property type="entry name" value="P-loop_NTPase"/>
</dbReference>
<dbReference type="Gene3D" id="3.40.50.300">
    <property type="entry name" value="P-loop containing nucleotide triphosphate hydrolases"/>
    <property type="match status" value="1"/>
</dbReference>
<dbReference type="GO" id="GO:0005509">
    <property type="term" value="F:calcium ion binding"/>
    <property type="evidence" value="ECO:0007669"/>
    <property type="project" value="InterPro"/>
</dbReference>
<evidence type="ECO:0000256" key="1">
    <source>
        <dbReference type="ARBA" id="ARBA00010378"/>
    </source>
</evidence>
<dbReference type="PRINTS" id="PR00819">
    <property type="entry name" value="CBXCFQXSUPER"/>
</dbReference>
<evidence type="ECO:0000256" key="5">
    <source>
        <dbReference type="SAM" id="MobiDB-lite"/>
    </source>
</evidence>
<dbReference type="GO" id="GO:0016887">
    <property type="term" value="F:ATP hydrolysis activity"/>
    <property type="evidence" value="ECO:0007669"/>
    <property type="project" value="InterPro"/>
</dbReference>
<dbReference type="SUPFAM" id="SSF47473">
    <property type="entry name" value="EF-hand"/>
    <property type="match status" value="1"/>
</dbReference>
<dbReference type="PANTHER" id="PTHR43392">
    <property type="entry name" value="AAA-TYPE ATPASE FAMILY PROTEIN / ANKYRIN REPEAT FAMILY PROTEIN"/>
    <property type="match status" value="1"/>
</dbReference>
<dbReference type="CDD" id="cd00051">
    <property type="entry name" value="EFh"/>
    <property type="match status" value="1"/>
</dbReference>
<reference evidence="7 8" key="1">
    <citation type="journal article" date="2015" name="Genome Biol. Evol.">
        <title>Comparative Genomics of a Bacterivorous Green Alga Reveals Evolutionary Causalities and Consequences of Phago-Mixotrophic Mode of Nutrition.</title>
        <authorList>
            <person name="Burns J.A."/>
            <person name="Paasch A."/>
            <person name="Narechania A."/>
            <person name="Kim E."/>
        </authorList>
    </citation>
    <scope>NUCLEOTIDE SEQUENCE [LARGE SCALE GENOMIC DNA]</scope>
    <source>
        <strain evidence="7 8">PLY_AMNH</strain>
    </source>
</reference>
<protein>
    <recommendedName>
        <fullName evidence="6">EF-hand domain-containing protein</fullName>
    </recommendedName>
</protein>
<gene>
    <name evidence="7" type="ORF">CYMTET_52440</name>
</gene>
<dbReference type="SUPFAM" id="SSF52540">
    <property type="entry name" value="P-loop containing nucleoside triphosphate hydrolases"/>
    <property type="match status" value="1"/>
</dbReference>
<dbReference type="SMART" id="SM00382">
    <property type="entry name" value="AAA"/>
    <property type="match status" value="1"/>
</dbReference>
<dbReference type="PANTHER" id="PTHR43392:SF2">
    <property type="entry name" value="AAA-TYPE ATPASE FAMILY PROTEIN _ ANKYRIN REPEAT FAMILY PROTEIN"/>
    <property type="match status" value="1"/>
</dbReference>
<evidence type="ECO:0000313" key="7">
    <source>
        <dbReference type="EMBL" id="KAK3237489.1"/>
    </source>
</evidence>
<name>A0AAE0ERC0_9CHLO</name>
<keyword evidence="3" id="KW-0106">Calcium</keyword>
<dbReference type="Gene3D" id="1.10.238.10">
    <property type="entry name" value="EF-hand"/>
    <property type="match status" value="1"/>
</dbReference>
<feature type="compositionally biased region" description="Polar residues" evidence="5">
    <location>
        <begin position="118"/>
        <end position="139"/>
    </location>
</feature>
<feature type="region of interest" description="Disordered" evidence="5">
    <location>
        <begin position="118"/>
        <end position="145"/>
    </location>
</feature>
<dbReference type="PROSITE" id="PS50222">
    <property type="entry name" value="EF_HAND_2"/>
    <property type="match status" value="2"/>
</dbReference>
<organism evidence="7 8">
    <name type="scientific">Cymbomonas tetramitiformis</name>
    <dbReference type="NCBI Taxonomy" id="36881"/>
    <lineage>
        <taxon>Eukaryota</taxon>
        <taxon>Viridiplantae</taxon>
        <taxon>Chlorophyta</taxon>
        <taxon>Pyramimonadophyceae</taxon>
        <taxon>Pyramimonadales</taxon>
        <taxon>Pyramimonadaceae</taxon>
        <taxon>Cymbomonas</taxon>
    </lineage>
</organism>
<keyword evidence="2" id="KW-0547">Nucleotide-binding</keyword>
<keyword evidence="8" id="KW-1185">Reference proteome</keyword>
<proteinExistence type="inferred from homology"/>
<evidence type="ECO:0000256" key="3">
    <source>
        <dbReference type="ARBA" id="ARBA00022837"/>
    </source>
</evidence>
<comment type="caution">
    <text evidence="7">The sequence shown here is derived from an EMBL/GenBank/DDBJ whole genome shotgun (WGS) entry which is preliminary data.</text>
</comment>
<dbReference type="InterPro" id="IPR003959">
    <property type="entry name" value="ATPase_AAA_core"/>
</dbReference>
<dbReference type="EMBL" id="LGRX02034567">
    <property type="protein sequence ID" value="KAK3237489.1"/>
    <property type="molecule type" value="Genomic_DNA"/>
</dbReference>
<keyword evidence="4" id="KW-0067">ATP-binding</keyword>
<sequence>MENPDGTGILTRSPGDLERPSGGPELALWKDICSYIQKANSTLTHIFRSFDRYDSDGVLSKPELRLALIRMGINFTEVQFDGLLRSLDSDRNGMISYVEFATAHRKYKRLVLQDGQSSAHGSSFTNSSQGCSSSHSYTKPTGPAKPPLPTFDLEAALQGIIGQERVKTEIRAFKKGLVLDRNRRDTGRPVWSFTAPHMMMVGNPGTGKTSIARLIAMILKELGVLSKGHLVEVQRADLVAGYVGQTAEKTKNKIEEAKGGVLFVDEAYRLVPSEGTKDFGPEAVDELMSAMNQGDPVMVFAGYEKEMDTFLNSNAGLYRRISKQFHFSDYGAAELAQIFLLEVKRAGFDLDSECTLENLEEVLSRISDEQRAVMNGGISKQLVSEGRRFLDDRLDETETDAEMLFTLTIKDLIQGVEAIIAQWGQRY</sequence>
<dbReference type="CDD" id="cd00009">
    <property type="entry name" value="AAA"/>
    <property type="match status" value="1"/>
</dbReference>
<dbReference type="InterPro" id="IPR050773">
    <property type="entry name" value="CbxX/CfxQ_RuBisCO_ESX"/>
</dbReference>
<dbReference type="Pfam" id="PF00004">
    <property type="entry name" value="AAA"/>
    <property type="match status" value="1"/>
</dbReference>
<accession>A0AAE0ERC0</accession>